<dbReference type="CDD" id="cd03801">
    <property type="entry name" value="GT4_PimA-like"/>
    <property type="match status" value="1"/>
</dbReference>
<dbReference type="GO" id="GO:0016757">
    <property type="term" value="F:glycosyltransferase activity"/>
    <property type="evidence" value="ECO:0007669"/>
    <property type="project" value="InterPro"/>
</dbReference>
<dbReference type="InterPro" id="IPR029063">
    <property type="entry name" value="SAM-dependent_MTases_sf"/>
</dbReference>
<gene>
    <name evidence="3" type="ORF">EHE19_018950</name>
</gene>
<dbReference type="SUPFAM" id="SSF53756">
    <property type="entry name" value="UDP-Glycosyltransferase/glycogen phosphorylase"/>
    <property type="match status" value="1"/>
</dbReference>
<dbReference type="Gene3D" id="3.40.50.150">
    <property type="entry name" value="Vaccinia Virus protein VP39"/>
    <property type="match status" value="1"/>
</dbReference>
<accession>A0A4U7JBF0</accession>
<feature type="domain" description="Glycosyl transferase family 1" evidence="1">
    <location>
        <begin position="147"/>
        <end position="264"/>
    </location>
</feature>
<name>A0A4U7JBF0_9FIRM</name>
<reference evidence="3 4" key="1">
    <citation type="submission" date="2020-09" db="EMBL/GenBank/DDBJ databases">
        <title>Characterization and genome sequencing of Ruminiclostridium sp. nov. MA18.</title>
        <authorList>
            <person name="Rettenmaier R."/>
            <person name="Kowollik M.-L."/>
            <person name="Liebl W."/>
            <person name="Zverlov V."/>
        </authorList>
    </citation>
    <scope>NUCLEOTIDE SEQUENCE [LARGE SCALE GENOMIC DNA]</scope>
    <source>
        <strain evidence="3 4">MA18</strain>
    </source>
</reference>
<dbReference type="Pfam" id="PF00534">
    <property type="entry name" value="Glycos_transf_1"/>
    <property type="match status" value="1"/>
</dbReference>
<feature type="domain" description="Methyltransferase" evidence="2">
    <location>
        <begin position="383"/>
        <end position="475"/>
    </location>
</feature>
<dbReference type="CDD" id="cd02440">
    <property type="entry name" value="AdoMet_MTases"/>
    <property type="match status" value="1"/>
</dbReference>
<dbReference type="InterPro" id="IPR041698">
    <property type="entry name" value="Methyltransf_25"/>
</dbReference>
<evidence type="ECO:0000259" key="1">
    <source>
        <dbReference type="Pfam" id="PF00534"/>
    </source>
</evidence>
<proteinExistence type="predicted"/>
<dbReference type="AlphaFoldDB" id="A0A4U7JBF0"/>
<dbReference type="Gene3D" id="3.40.50.2000">
    <property type="entry name" value="Glycogen Phosphorylase B"/>
    <property type="match status" value="2"/>
</dbReference>
<protein>
    <submittedName>
        <fullName evidence="3">Glycosyltransferase</fullName>
    </submittedName>
</protein>
<dbReference type="PANTHER" id="PTHR12526">
    <property type="entry name" value="GLYCOSYLTRANSFERASE"/>
    <property type="match status" value="1"/>
</dbReference>
<dbReference type="EMBL" id="CP061336">
    <property type="protein sequence ID" value="QNU66876.1"/>
    <property type="molecule type" value="Genomic_DNA"/>
</dbReference>
<dbReference type="Pfam" id="PF13649">
    <property type="entry name" value="Methyltransf_25"/>
    <property type="match status" value="1"/>
</dbReference>
<dbReference type="PANTHER" id="PTHR12526:SF630">
    <property type="entry name" value="GLYCOSYLTRANSFERASE"/>
    <property type="match status" value="1"/>
</dbReference>
<organism evidence="3 4">
    <name type="scientific">Ruminiclostridium herbifermentans</name>
    <dbReference type="NCBI Taxonomy" id="2488810"/>
    <lineage>
        <taxon>Bacteria</taxon>
        <taxon>Bacillati</taxon>
        <taxon>Bacillota</taxon>
        <taxon>Clostridia</taxon>
        <taxon>Eubacteriales</taxon>
        <taxon>Oscillospiraceae</taxon>
        <taxon>Ruminiclostridium</taxon>
    </lineage>
</organism>
<dbReference type="Proteomes" id="UP000306409">
    <property type="component" value="Chromosome"/>
</dbReference>
<evidence type="ECO:0000259" key="2">
    <source>
        <dbReference type="Pfam" id="PF13649"/>
    </source>
</evidence>
<keyword evidence="4" id="KW-1185">Reference proteome</keyword>
<keyword evidence="3" id="KW-0808">Transferase</keyword>
<dbReference type="RefSeq" id="WP_137698769.1">
    <property type="nucleotide sequence ID" value="NZ_CP061336.1"/>
</dbReference>
<dbReference type="KEGG" id="rher:EHE19_018950"/>
<evidence type="ECO:0000313" key="3">
    <source>
        <dbReference type="EMBL" id="QNU66876.1"/>
    </source>
</evidence>
<dbReference type="InterPro" id="IPR001296">
    <property type="entry name" value="Glyco_trans_1"/>
</dbReference>
<dbReference type="SUPFAM" id="SSF53335">
    <property type="entry name" value="S-adenosyl-L-methionine-dependent methyltransferases"/>
    <property type="match status" value="1"/>
</dbReference>
<dbReference type="OrthoDB" id="6713581at2"/>
<sequence>MGEVNITNGRKKIVFFSKGDDNFIIDIIEKLSIQYETSKAIIKVSTDMKMIDKWMKWADICWFEWCDELLIYASKLEIAKQKKIICRLHSYEAFTYYPAQVNWECVDKLIFVSEDIQKYVIEHFKVNKGNTIVIPNGVDMSKWSYKQREPGFNVAYVGYINYKKGPMLLLHTIKAIYDKDNRYKFYIAGQFQDTRYLLYFQQMSKEFGLENNFFIEGWQKDLDNWLEDKNYILCTSVLESQNMSVMQAMAKGIKPVVHNFVGAKGIYPDEYLWNTIDEAVCNITEEGYNSDEYRSFIDINYSLEKQINAIDKMINELIIKDKENISFDYIEYWNNRLNSNFNIEGVGNFGLGEIYNKLLYKCRIDIWDGIFNKILNESRDIRVLELGPGIGIFTEYFYRKGIQDYEAIDISSKSSIELQHRYPKYQFKNGDICEDSHYEGEYDLIFCADVLLNITNENQFKKAINNISRHLCADGICIFFEPISTINTKSQSPQVIIRDKEYIEKVFIDNNLVLVDMQPVVFFMNYPFDRNLLGRKSNNALYLFNLICSIFKDTTISNQNKQIIGEYLLNRDRQLVYNNKLGLSEKLLIVQKSEINKNINFDLREILNIKKINSRLKVLSSAIYNNEIQQHNSLNKVIELVNSLED</sequence>
<evidence type="ECO:0000313" key="4">
    <source>
        <dbReference type="Proteomes" id="UP000306409"/>
    </source>
</evidence>